<reference evidence="1 2" key="1">
    <citation type="submission" date="2023-04" db="EMBL/GenBank/DDBJ databases">
        <title>Fusibacter bizertensis strain WBS, isolated from littoral bottom sediments of the Arctic seas - biochemical and genomic analysis.</title>
        <authorList>
            <person name="Brioukhanov A.L."/>
        </authorList>
    </citation>
    <scope>NUCLEOTIDE SEQUENCE [LARGE SCALE GENOMIC DNA]</scope>
    <source>
        <strain evidence="1 2">WBS</strain>
    </source>
</reference>
<name>A0ABT6NG01_9FIRM</name>
<evidence type="ECO:0000313" key="2">
    <source>
        <dbReference type="Proteomes" id="UP001158045"/>
    </source>
</evidence>
<keyword evidence="2" id="KW-1185">Reference proteome</keyword>
<dbReference type="RefSeq" id="WP_281095183.1">
    <property type="nucleotide sequence ID" value="NZ_JARYZI010000011.1"/>
</dbReference>
<protein>
    <recommendedName>
        <fullName evidence="3">RiboL-PSP-HEPN domain-containing protein</fullName>
    </recommendedName>
</protein>
<dbReference type="Proteomes" id="UP001158045">
    <property type="component" value="Unassembled WGS sequence"/>
</dbReference>
<dbReference type="EMBL" id="JARYZI010000011">
    <property type="protein sequence ID" value="MDH8679285.1"/>
    <property type="molecule type" value="Genomic_DNA"/>
</dbReference>
<sequence length="270" mass="32061">MNREPMITQLSNFSKYFAEDTTISMTMSEIYHDFALENYNLYRKYRSDLHSIFDEFMNHINTILSSVLLELDPIELRKQFLPYTEYLEKDMNEFEAFLNYPNETVNMTKDFFSYISKFDKVKNNEKFEVSALNESFVYSLKHGIAAISFEAFACEALINETLLCFISKNQLDKKHKSKSYKSKLENISEILNIEEDYSDVITSLEELMKSRNDIAHYKGIKYNLFNLVDTHMHNEEHQDELFYYGETFKILDANLTAYEKLNRFINKNSK</sequence>
<gene>
    <name evidence="1" type="ORF">QE109_14095</name>
</gene>
<evidence type="ECO:0000313" key="1">
    <source>
        <dbReference type="EMBL" id="MDH8679285.1"/>
    </source>
</evidence>
<organism evidence="1 2">
    <name type="scientific">Fusibacter bizertensis</name>
    <dbReference type="NCBI Taxonomy" id="1488331"/>
    <lineage>
        <taxon>Bacteria</taxon>
        <taxon>Bacillati</taxon>
        <taxon>Bacillota</taxon>
        <taxon>Clostridia</taxon>
        <taxon>Eubacteriales</taxon>
        <taxon>Eubacteriales Family XII. Incertae Sedis</taxon>
        <taxon>Fusibacter</taxon>
    </lineage>
</organism>
<comment type="caution">
    <text evidence="1">The sequence shown here is derived from an EMBL/GenBank/DDBJ whole genome shotgun (WGS) entry which is preliminary data.</text>
</comment>
<accession>A0ABT6NG01</accession>
<proteinExistence type="predicted"/>
<evidence type="ECO:0008006" key="3">
    <source>
        <dbReference type="Google" id="ProtNLM"/>
    </source>
</evidence>